<keyword evidence="3 9" id="KW-0812">Transmembrane</keyword>
<feature type="transmembrane region" description="Helical" evidence="9">
    <location>
        <begin position="12"/>
        <end position="37"/>
    </location>
</feature>
<dbReference type="SUPFAM" id="SSF81321">
    <property type="entry name" value="Family A G protein-coupled receptor-like"/>
    <property type="match status" value="1"/>
</dbReference>
<keyword evidence="7" id="KW-0675">Receptor</keyword>
<feature type="transmembrane region" description="Helical" evidence="9">
    <location>
        <begin position="49"/>
        <end position="71"/>
    </location>
</feature>
<comment type="caution">
    <text evidence="11">The sequence shown here is derived from an EMBL/GenBank/DDBJ whole genome shotgun (WGS) entry which is preliminary data.</text>
</comment>
<keyword evidence="2" id="KW-1003">Cell membrane</keyword>
<feature type="transmembrane region" description="Helical" evidence="9">
    <location>
        <begin position="124"/>
        <end position="145"/>
    </location>
</feature>
<dbReference type="PANTHER" id="PTHR24249:SF372">
    <property type="entry name" value="G-PROTEIN COUPLED RECEPTORS FAMILY 1 PROFILE DOMAIN-CONTAINING PROTEIN"/>
    <property type="match status" value="1"/>
</dbReference>
<feature type="transmembrane region" description="Helical" evidence="9">
    <location>
        <begin position="165"/>
        <end position="186"/>
    </location>
</feature>
<accession>A0ABN8QJP9</accession>
<dbReference type="SMART" id="SM01381">
    <property type="entry name" value="7TM_GPCR_Srsx"/>
    <property type="match status" value="1"/>
</dbReference>
<dbReference type="PANTHER" id="PTHR24249">
    <property type="entry name" value="HISTAMINE RECEPTOR-RELATED G-PROTEIN COUPLED RECEPTOR"/>
    <property type="match status" value="1"/>
</dbReference>
<evidence type="ECO:0000256" key="7">
    <source>
        <dbReference type="ARBA" id="ARBA00023170"/>
    </source>
</evidence>
<dbReference type="PROSITE" id="PS50262">
    <property type="entry name" value="G_PROTEIN_RECEP_F1_2"/>
    <property type="match status" value="1"/>
</dbReference>
<name>A0ABN8QJP9_9CNID</name>
<feature type="transmembrane region" description="Helical" evidence="9">
    <location>
        <begin position="222"/>
        <end position="242"/>
    </location>
</feature>
<organism evidence="11 12">
    <name type="scientific">Porites evermanni</name>
    <dbReference type="NCBI Taxonomy" id="104178"/>
    <lineage>
        <taxon>Eukaryota</taxon>
        <taxon>Metazoa</taxon>
        <taxon>Cnidaria</taxon>
        <taxon>Anthozoa</taxon>
        <taxon>Hexacorallia</taxon>
        <taxon>Scleractinia</taxon>
        <taxon>Fungiina</taxon>
        <taxon>Poritidae</taxon>
        <taxon>Porites</taxon>
    </lineage>
</organism>
<evidence type="ECO:0000313" key="12">
    <source>
        <dbReference type="Proteomes" id="UP001159427"/>
    </source>
</evidence>
<feature type="transmembrane region" description="Helical" evidence="9">
    <location>
        <begin position="83"/>
        <end position="103"/>
    </location>
</feature>
<evidence type="ECO:0000256" key="3">
    <source>
        <dbReference type="ARBA" id="ARBA00022692"/>
    </source>
</evidence>
<dbReference type="InterPro" id="IPR050569">
    <property type="entry name" value="TAAR"/>
</dbReference>
<dbReference type="CDD" id="cd00637">
    <property type="entry name" value="7tm_classA_rhodopsin-like"/>
    <property type="match status" value="1"/>
</dbReference>
<dbReference type="EMBL" id="CALNXI010001295">
    <property type="protein sequence ID" value="CAH3163726.1"/>
    <property type="molecule type" value="Genomic_DNA"/>
</dbReference>
<evidence type="ECO:0000259" key="10">
    <source>
        <dbReference type="PROSITE" id="PS50262"/>
    </source>
</evidence>
<evidence type="ECO:0000256" key="1">
    <source>
        <dbReference type="ARBA" id="ARBA00004651"/>
    </source>
</evidence>
<feature type="transmembrane region" description="Helical" evidence="9">
    <location>
        <begin position="262"/>
        <end position="281"/>
    </location>
</feature>
<dbReference type="Gene3D" id="1.20.1070.10">
    <property type="entry name" value="Rhodopsin 7-helix transmembrane proteins"/>
    <property type="match status" value="1"/>
</dbReference>
<gene>
    <name evidence="11" type="ORF">PEVE_00004685</name>
</gene>
<evidence type="ECO:0000256" key="9">
    <source>
        <dbReference type="SAM" id="Phobius"/>
    </source>
</evidence>
<evidence type="ECO:0000313" key="11">
    <source>
        <dbReference type="EMBL" id="CAH3163726.1"/>
    </source>
</evidence>
<keyword evidence="6 9" id="KW-0472">Membrane</keyword>
<evidence type="ECO:0000256" key="5">
    <source>
        <dbReference type="ARBA" id="ARBA00023040"/>
    </source>
</evidence>
<dbReference type="InterPro" id="IPR000276">
    <property type="entry name" value="GPCR_Rhodpsn"/>
</dbReference>
<protein>
    <recommendedName>
        <fullName evidence="10">G-protein coupled receptors family 1 profile domain-containing protein</fullName>
    </recommendedName>
</protein>
<dbReference type="Pfam" id="PF00001">
    <property type="entry name" value="7tm_1"/>
    <property type="match status" value="1"/>
</dbReference>
<keyword evidence="8" id="KW-0807">Transducer</keyword>
<proteinExistence type="predicted"/>
<comment type="subcellular location">
    <subcellularLocation>
        <location evidence="1">Cell membrane</location>
        <topology evidence="1">Multi-pass membrane protein</topology>
    </subcellularLocation>
</comment>
<dbReference type="PRINTS" id="PR00237">
    <property type="entry name" value="GPCRRHODOPSN"/>
</dbReference>
<dbReference type="Proteomes" id="UP001159427">
    <property type="component" value="Unassembled WGS sequence"/>
</dbReference>
<evidence type="ECO:0000256" key="4">
    <source>
        <dbReference type="ARBA" id="ARBA00022989"/>
    </source>
</evidence>
<evidence type="ECO:0000256" key="2">
    <source>
        <dbReference type="ARBA" id="ARBA00022475"/>
    </source>
</evidence>
<sequence length="576" mass="65336">MASISIPGERDAVWYWTLVVLIGITTVFGNTLVIYLIIKRPSLHVTANWFILSLSFADLLVGLVVIPTYIIHTFWIPLNIHALITFYNLVLYVSVGNLCVMTGDRYLAITRPLRYCIVMTRSKVVTMISISWIIPTFISLLPSLLWEKSLVNSRDKAKRVYTGVVILLLEITPCFMMVLVYCHLYVITRAHSRRIAAQESVEQRYCDRIVPKKRRQRRRERSNLKVFASVVLLFIFCWLLSAYRGFCDVFGLCTVTIKIVRISRILIFLNSAVNVIVYSFVKRDIRVELKRLFGRRSSHESLDFGLCQVKQSAFATTVLEIGIVTPPSKVALGLGFLDIFVKDIHPKETSDSGGRERIKRKREKKELQCACAEGVGVSFAADVIKRYRQLILVLRECTTSFTASCLVHDEKHDTLCDALTQLVVSLHPLDRPRAIIRVDLSHGFQSMANNDSLNHLNVKIDVGRVKNKNKYPVAETAVHELEEKLIGQEPVGRPVSQQLALLSPPPVLTPVFGFLAYHLASCRLNAISSPTNSCRCLITTSYLVNTSNLPLTMPPVRSLVKHAFTTRWRHCVPHFR</sequence>
<feature type="domain" description="G-protein coupled receptors family 1 profile" evidence="10">
    <location>
        <begin position="29"/>
        <end position="278"/>
    </location>
</feature>
<keyword evidence="12" id="KW-1185">Reference proteome</keyword>
<keyword evidence="5" id="KW-0297">G-protein coupled receptor</keyword>
<reference evidence="11 12" key="1">
    <citation type="submission" date="2022-05" db="EMBL/GenBank/DDBJ databases">
        <authorList>
            <consortium name="Genoscope - CEA"/>
            <person name="William W."/>
        </authorList>
    </citation>
    <scope>NUCLEOTIDE SEQUENCE [LARGE SCALE GENOMIC DNA]</scope>
</reference>
<evidence type="ECO:0000256" key="8">
    <source>
        <dbReference type="ARBA" id="ARBA00023224"/>
    </source>
</evidence>
<dbReference type="InterPro" id="IPR017452">
    <property type="entry name" value="GPCR_Rhodpsn_7TM"/>
</dbReference>
<evidence type="ECO:0000256" key="6">
    <source>
        <dbReference type="ARBA" id="ARBA00023136"/>
    </source>
</evidence>
<keyword evidence="4 9" id="KW-1133">Transmembrane helix</keyword>